<evidence type="ECO:0008006" key="3">
    <source>
        <dbReference type="Google" id="ProtNLM"/>
    </source>
</evidence>
<sequence length="424" mass="48407">MHAEKVDFRKYIPLYQAALRGDWATADTIFTVDKDSLTAKINEFEETALHVATGAGRPSKSIDFVTKLVNKMPPEALELRDQFKWTPLHLAAWAGNKEATKVLLKKQPSLLYMRECSKLSALDMAARNAKKDTLLYLLDVTKNDPFSKLFPDDDSAAHFLILVIASGYYDIALYLVEKYPSLATTKKKENGDCGLKALARKVSAFKSGSDHQWWQRIIYAQIPVKYLYDDLGELVMKEETTSHIGGDIENAVVNNPQVSRQKYNRAQLLVEYFCTFVPCIKNIQDQKKTHLQALKLVKCFCEGFRSLNDSDAYKKSAKDALLTAANLGIHEVMEEIVESFPNLLWAKTKEKRNLFHIAVKERHANVLNLVYQMGDYQESLVQKEDLYRNNLLHLAGRLGPHKNNLISCTALRMQRELQWFEVIL</sequence>
<evidence type="ECO:0000313" key="2">
    <source>
        <dbReference type="Proteomes" id="UP000823749"/>
    </source>
</evidence>
<dbReference type="PANTHER" id="PTHR24121">
    <property type="entry name" value="NO MECHANORECEPTOR POTENTIAL C, ISOFORM D-RELATED"/>
    <property type="match status" value="1"/>
</dbReference>
<protein>
    <recommendedName>
        <fullName evidence="3">Ankyrin repeat family protein</fullName>
    </recommendedName>
</protein>
<dbReference type="PANTHER" id="PTHR24121:SF31">
    <property type="entry name" value="ANKYRIN REPEAT-CONTAINING PROTEIN"/>
    <property type="match status" value="1"/>
</dbReference>
<dbReference type="SUPFAM" id="SSF48403">
    <property type="entry name" value="Ankyrin repeat"/>
    <property type="match status" value="1"/>
</dbReference>
<dbReference type="Pfam" id="PF12796">
    <property type="entry name" value="Ank_2"/>
    <property type="match status" value="1"/>
</dbReference>
<dbReference type="Proteomes" id="UP000823749">
    <property type="component" value="Chromosome 13"/>
</dbReference>
<dbReference type="EMBL" id="JACTNZ010000013">
    <property type="protein sequence ID" value="KAG5517419.1"/>
    <property type="molecule type" value="Genomic_DNA"/>
</dbReference>
<dbReference type="SMART" id="SM00248">
    <property type="entry name" value="ANK"/>
    <property type="match status" value="5"/>
</dbReference>
<reference evidence="1 2" key="1">
    <citation type="submission" date="2020-08" db="EMBL/GenBank/DDBJ databases">
        <title>Plant Genome Project.</title>
        <authorList>
            <person name="Zhang R.-G."/>
        </authorList>
    </citation>
    <scope>NUCLEOTIDE SEQUENCE [LARGE SCALE GENOMIC DNA]</scope>
    <source>
        <strain evidence="1">WSP0</strain>
        <tissue evidence="1">Leaf</tissue>
    </source>
</reference>
<gene>
    <name evidence="1" type="ORF">RHGRI_037978</name>
</gene>
<comment type="caution">
    <text evidence="1">The sequence shown here is derived from an EMBL/GenBank/DDBJ whole genome shotgun (WGS) entry which is preliminary data.</text>
</comment>
<accession>A0AAV6HX21</accession>
<dbReference type="InterPro" id="IPR002110">
    <property type="entry name" value="Ankyrin_rpt"/>
</dbReference>
<evidence type="ECO:0000313" key="1">
    <source>
        <dbReference type="EMBL" id="KAG5517419.1"/>
    </source>
</evidence>
<organism evidence="1 2">
    <name type="scientific">Rhododendron griersonianum</name>
    <dbReference type="NCBI Taxonomy" id="479676"/>
    <lineage>
        <taxon>Eukaryota</taxon>
        <taxon>Viridiplantae</taxon>
        <taxon>Streptophyta</taxon>
        <taxon>Embryophyta</taxon>
        <taxon>Tracheophyta</taxon>
        <taxon>Spermatophyta</taxon>
        <taxon>Magnoliopsida</taxon>
        <taxon>eudicotyledons</taxon>
        <taxon>Gunneridae</taxon>
        <taxon>Pentapetalae</taxon>
        <taxon>asterids</taxon>
        <taxon>Ericales</taxon>
        <taxon>Ericaceae</taxon>
        <taxon>Ericoideae</taxon>
        <taxon>Rhodoreae</taxon>
        <taxon>Rhododendron</taxon>
    </lineage>
</organism>
<proteinExistence type="predicted"/>
<keyword evidence="2" id="KW-1185">Reference proteome</keyword>
<dbReference type="InterPro" id="IPR036770">
    <property type="entry name" value="Ankyrin_rpt-contain_sf"/>
</dbReference>
<name>A0AAV6HX21_9ERIC</name>
<dbReference type="AlphaFoldDB" id="A0AAV6HX21"/>
<dbReference type="Gene3D" id="1.25.40.20">
    <property type="entry name" value="Ankyrin repeat-containing domain"/>
    <property type="match status" value="2"/>
</dbReference>